<evidence type="ECO:0000256" key="1">
    <source>
        <dbReference type="SAM" id="MobiDB-lite"/>
    </source>
</evidence>
<feature type="region of interest" description="Disordered" evidence="1">
    <location>
        <begin position="1"/>
        <end position="28"/>
    </location>
</feature>
<feature type="region of interest" description="Disordered" evidence="1">
    <location>
        <begin position="185"/>
        <end position="205"/>
    </location>
</feature>
<sequence length="205" mass="22474">MRDRRPSSMQRRKYAQDPDQSSIRRVDNSLSYSGADTILQGIYPACTIAPPHQPGTVLSTHLQPPDPRALSLEESQSPSSTTDHSLEQSPPRDHQHGRPQSSNNKAPPNLRCSPQRLGHISIVPLYTKDGVFMAQGFPTAPGTNDVQSAYEKTFSLITLSVTFAIHEIVLMSDEYAFARTSSEGNVRVKGSGGKSNEGNQELFVL</sequence>
<dbReference type="OrthoDB" id="332863at2759"/>
<gene>
    <name evidence="2" type="ORF">PAC_03269</name>
</gene>
<dbReference type="AlphaFoldDB" id="A0A1L7WKU1"/>
<dbReference type="EMBL" id="FJOG01000003">
    <property type="protein sequence ID" value="CZR53391.1"/>
    <property type="molecule type" value="Genomic_DNA"/>
</dbReference>
<dbReference type="InterPro" id="IPR032710">
    <property type="entry name" value="NTF2-like_dom_sf"/>
</dbReference>
<dbReference type="Proteomes" id="UP000184330">
    <property type="component" value="Unassembled WGS sequence"/>
</dbReference>
<protein>
    <submittedName>
        <fullName evidence="2">Uncharacterized protein</fullName>
    </submittedName>
</protein>
<organism evidence="2 3">
    <name type="scientific">Phialocephala subalpina</name>
    <dbReference type="NCBI Taxonomy" id="576137"/>
    <lineage>
        <taxon>Eukaryota</taxon>
        <taxon>Fungi</taxon>
        <taxon>Dikarya</taxon>
        <taxon>Ascomycota</taxon>
        <taxon>Pezizomycotina</taxon>
        <taxon>Leotiomycetes</taxon>
        <taxon>Helotiales</taxon>
        <taxon>Mollisiaceae</taxon>
        <taxon>Phialocephala</taxon>
        <taxon>Phialocephala fortinii species complex</taxon>
    </lineage>
</organism>
<reference evidence="2 3" key="1">
    <citation type="submission" date="2016-03" db="EMBL/GenBank/DDBJ databases">
        <authorList>
            <person name="Ploux O."/>
        </authorList>
    </citation>
    <scope>NUCLEOTIDE SEQUENCE [LARGE SCALE GENOMIC DNA]</scope>
    <source>
        <strain evidence="2 3">UAMH 11012</strain>
    </source>
</reference>
<name>A0A1L7WKU1_9HELO</name>
<dbReference type="SUPFAM" id="SSF54427">
    <property type="entry name" value="NTF2-like"/>
    <property type="match status" value="1"/>
</dbReference>
<feature type="compositionally biased region" description="Basic and acidic residues" evidence="1">
    <location>
        <begin position="84"/>
        <end position="96"/>
    </location>
</feature>
<evidence type="ECO:0000313" key="2">
    <source>
        <dbReference type="EMBL" id="CZR53391.1"/>
    </source>
</evidence>
<dbReference type="Gene3D" id="3.10.450.50">
    <property type="match status" value="1"/>
</dbReference>
<evidence type="ECO:0000313" key="3">
    <source>
        <dbReference type="Proteomes" id="UP000184330"/>
    </source>
</evidence>
<feature type="compositionally biased region" description="Polar residues" evidence="1">
    <location>
        <begin position="73"/>
        <end position="83"/>
    </location>
</feature>
<accession>A0A1L7WKU1</accession>
<keyword evidence="3" id="KW-1185">Reference proteome</keyword>
<feature type="region of interest" description="Disordered" evidence="1">
    <location>
        <begin position="54"/>
        <end position="114"/>
    </location>
</feature>
<proteinExistence type="predicted"/>